<comment type="subcellular location">
    <subcellularLocation>
        <location evidence="2 11">Cell membrane</location>
        <topology evidence="2 11">Multi-pass membrane protein</topology>
    </subcellularLocation>
</comment>
<dbReference type="GO" id="GO:0055085">
    <property type="term" value="P:transmembrane transport"/>
    <property type="evidence" value="ECO:0007669"/>
    <property type="project" value="InterPro"/>
</dbReference>
<keyword evidence="9 11" id="KW-0472">Membrane</keyword>
<feature type="transmembrane region" description="Helical" evidence="11">
    <location>
        <begin position="108"/>
        <end position="130"/>
    </location>
</feature>
<keyword evidence="7 11" id="KW-0812">Transmembrane</keyword>
<evidence type="ECO:0000256" key="5">
    <source>
        <dbReference type="ARBA" id="ARBA00022475"/>
    </source>
</evidence>
<evidence type="ECO:0000256" key="4">
    <source>
        <dbReference type="ARBA" id="ARBA00022448"/>
    </source>
</evidence>
<protein>
    <recommendedName>
        <fullName evidence="10">Maltose/maltodextrin transport system permease protein MalG</fullName>
    </recommendedName>
</protein>
<keyword evidence="14" id="KW-1185">Reference proteome</keyword>
<dbReference type="RefSeq" id="WP_024924956.1">
    <property type="nucleotide sequence ID" value="NZ_MDEO01000031.1"/>
</dbReference>
<keyword evidence="6" id="KW-0762">Sugar transport</keyword>
<feature type="transmembrane region" description="Helical" evidence="11">
    <location>
        <begin position="182"/>
        <end position="207"/>
    </location>
</feature>
<evidence type="ECO:0000256" key="8">
    <source>
        <dbReference type="ARBA" id="ARBA00022989"/>
    </source>
</evidence>
<dbReference type="EMBL" id="MDEO01000031">
    <property type="protein sequence ID" value="OCX18869.1"/>
    <property type="molecule type" value="Genomic_DNA"/>
</dbReference>
<dbReference type="Proteomes" id="UP000094412">
    <property type="component" value="Unassembled WGS sequence"/>
</dbReference>
<evidence type="ECO:0000256" key="7">
    <source>
        <dbReference type="ARBA" id="ARBA00022692"/>
    </source>
</evidence>
<dbReference type="Gene3D" id="1.10.3720.10">
    <property type="entry name" value="MetI-like"/>
    <property type="match status" value="1"/>
</dbReference>
<keyword evidence="4 11" id="KW-0813">Transport</keyword>
<gene>
    <name evidence="13" type="ORF">QV13_11650</name>
</gene>
<proteinExistence type="inferred from homology"/>
<dbReference type="GO" id="GO:0005886">
    <property type="term" value="C:plasma membrane"/>
    <property type="evidence" value="ECO:0007669"/>
    <property type="project" value="UniProtKB-SubCell"/>
</dbReference>
<dbReference type="CDD" id="cd06261">
    <property type="entry name" value="TM_PBP2"/>
    <property type="match status" value="1"/>
</dbReference>
<comment type="caution">
    <text evidence="13">The sequence shown here is derived from an EMBL/GenBank/DDBJ whole genome shotgun (WGS) entry which is preliminary data.</text>
</comment>
<feature type="transmembrane region" description="Helical" evidence="11">
    <location>
        <begin position="142"/>
        <end position="161"/>
    </location>
</feature>
<evidence type="ECO:0000256" key="2">
    <source>
        <dbReference type="ARBA" id="ARBA00004651"/>
    </source>
</evidence>
<evidence type="ECO:0000256" key="3">
    <source>
        <dbReference type="ARBA" id="ARBA00009047"/>
    </source>
</evidence>
<keyword evidence="5" id="KW-1003">Cell membrane</keyword>
<organism evidence="13 14">
    <name type="scientific">Mesorhizobium hungaricum</name>
    <dbReference type="NCBI Taxonomy" id="1566387"/>
    <lineage>
        <taxon>Bacteria</taxon>
        <taxon>Pseudomonadati</taxon>
        <taxon>Pseudomonadota</taxon>
        <taxon>Alphaproteobacteria</taxon>
        <taxon>Hyphomicrobiales</taxon>
        <taxon>Phyllobacteriaceae</taxon>
        <taxon>Mesorhizobium</taxon>
    </lineage>
</organism>
<comment type="similarity">
    <text evidence="3">Belongs to the binding-protein-dependent transport system permease family. MalFG subfamily.</text>
</comment>
<feature type="domain" description="ABC transmembrane type-1" evidence="12">
    <location>
        <begin position="70"/>
        <end position="260"/>
    </location>
</feature>
<dbReference type="PANTHER" id="PTHR32243">
    <property type="entry name" value="MALTOSE TRANSPORT SYSTEM PERMEASE-RELATED"/>
    <property type="match status" value="1"/>
</dbReference>
<evidence type="ECO:0000313" key="14">
    <source>
        <dbReference type="Proteomes" id="UP000094412"/>
    </source>
</evidence>
<accession>A0A1C2DVS0</accession>
<dbReference type="STRING" id="1566387.QV13_11650"/>
<evidence type="ECO:0000259" key="12">
    <source>
        <dbReference type="PROSITE" id="PS50928"/>
    </source>
</evidence>
<evidence type="ECO:0000256" key="11">
    <source>
        <dbReference type="RuleBase" id="RU363032"/>
    </source>
</evidence>
<dbReference type="PROSITE" id="PS50928">
    <property type="entry name" value="ABC_TM1"/>
    <property type="match status" value="1"/>
</dbReference>
<dbReference type="SUPFAM" id="SSF161098">
    <property type="entry name" value="MetI-like"/>
    <property type="match status" value="1"/>
</dbReference>
<evidence type="ECO:0000256" key="1">
    <source>
        <dbReference type="ARBA" id="ARBA00002264"/>
    </source>
</evidence>
<evidence type="ECO:0000313" key="13">
    <source>
        <dbReference type="EMBL" id="OCX18869.1"/>
    </source>
</evidence>
<feature type="transmembrane region" description="Helical" evidence="11">
    <location>
        <begin position="67"/>
        <end position="96"/>
    </location>
</feature>
<keyword evidence="8 11" id="KW-1133">Transmembrane helix</keyword>
<evidence type="ECO:0000256" key="9">
    <source>
        <dbReference type="ARBA" id="ARBA00023136"/>
    </source>
</evidence>
<feature type="transmembrane region" description="Helical" evidence="11">
    <location>
        <begin position="242"/>
        <end position="260"/>
    </location>
</feature>
<dbReference type="InterPro" id="IPR035906">
    <property type="entry name" value="MetI-like_sf"/>
</dbReference>
<evidence type="ECO:0000256" key="10">
    <source>
        <dbReference type="ARBA" id="ARBA00041109"/>
    </source>
</evidence>
<dbReference type="AlphaFoldDB" id="A0A1C2DVS0"/>
<name>A0A1C2DVS0_9HYPH</name>
<evidence type="ECO:0000256" key="6">
    <source>
        <dbReference type="ARBA" id="ARBA00022597"/>
    </source>
</evidence>
<dbReference type="InterPro" id="IPR000515">
    <property type="entry name" value="MetI-like"/>
</dbReference>
<dbReference type="Pfam" id="PF00528">
    <property type="entry name" value="BPD_transp_1"/>
    <property type="match status" value="1"/>
</dbReference>
<dbReference type="OrthoDB" id="9815445at2"/>
<sequence>MKALRILTPFARRLSLWAFALWCLFPIYWLAMMSLKTEVDAMARRPKFLFAPILDNYLKVLSDPTIWTYFANSAVVALASTALALLIGLPAAYVLARYRFRGNADYGFWILTTRMTPPVAVLIPFFVMYVKAGLIGTHAGLIIAHVAINLSIVVWLMKGFFEDLPGELEEAAAIDGATYFQAFAHICLPVVLPGIAAVAILAFLFSWNEFLFALVLGGNDVRTVPLGLYAFVGYQQVRWGELSAASIVLLVPVLLFVLVFQKQLIRGLTMGAVK</sequence>
<comment type="function">
    <text evidence="1">Part of the ABC transporter complex MalEFGK involved in maltose/maltodextrin import. Probably responsible for the translocation of the substrate across the membrane.</text>
</comment>
<reference evidence="13 14" key="1">
    <citation type="submission" date="2016-08" db="EMBL/GenBank/DDBJ databases">
        <title>Whole genome sequence of Mesorhizobium sp. strain UASWS1009 isolated from industrial sewage.</title>
        <authorList>
            <person name="Crovadore J."/>
            <person name="Calmin G."/>
            <person name="Chablais R."/>
            <person name="Cochard B."/>
            <person name="Lefort F."/>
        </authorList>
    </citation>
    <scope>NUCLEOTIDE SEQUENCE [LARGE SCALE GENOMIC DNA]</scope>
    <source>
        <strain evidence="13 14">UASWS1009</strain>
    </source>
</reference>
<dbReference type="PANTHER" id="PTHR32243:SF50">
    <property type="entry name" value="MALTOSE_MALTODEXTRIN TRANSPORT SYSTEM PERMEASE PROTEIN MALG"/>
    <property type="match status" value="1"/>
</dbReference>
<dbReference type="InterPro" id="IPR050901">
    <property type="entry name" value="BP-dep_ABC_trans_perm"/>
</dbReference>